<evidence type="ECO:0000256" key="3">
    <source>
        <dbReference type="ARBA" id="ARBA00023004"/>
    </source>
</evidence>
<organism evidence="6 7">
    <name type="scientific">Ammonicoccus fulvus</name>
    <dbReference type="NCBI Taxonomy" id="3138240"/>
    <lineage>
        <taxon>Bacteria</taxon>
        <taxon>Bacillati</taxon>
        <taxon>Actinomycetota</taxon>
        <taxon>Actinomycetes</taxon>
        <taxon>Propionibacteriales</taxon>
        <taxon>Propionibacteriaceae</taxon>
        <taxon>Ammonicoccus</taxon>
    </lineage>
</organism>
<protein>
    <submittedName>
        <fullName evidence="6">CDGSH iron-sulfur domain-containing protein</fullName>
    </submittedName>
</protein>
<keyword evidence="1" id="KW-0001">2Fe-2S</keyword>
<dbReference type="Gene3D" id="3.40.5.90">
    <property type="entry name" value="CDGSH iron-sulfur domain, mitoNEET-type"/>
    <property type="match status" value="2"/>
</dbReference>
<proteinExistence type="predicted"/>
<dbReference type="InterPro" id="IPR018967">
    <property type="entry name" value="FeS-contain_CDGSH-typ"/>
</dbReference>
<dbReference type="InterPro" id="IPR010693">
    <property type="entry name" value="Divergent_4Fe-4S_mono-cluster"/>
</dbReference>
<feature type="domain" description="Iron-binding zinc finger CDGSH type" evidence="5">
    <location>
        <begin position="190"/>
        <end position="227"/>
    </location>
</feature>
<dbReference type="SMART" id="SM00704">
    <property type="entry name" value="ZnF_CDGSH"/>
    <property type="match status" value="2"/>
</dbReference>
<dbReference type="Pfam" id="PF09360">
    <property type="entry name" value="zf-CDGSH"/>
    <property type="match status" value="2"/>
</dbReference>
<evidence type="ECO:0000259" key="5">
    <source>
        <dbReference type="SMART" id="SM00704"/>
    </source>
</evidence>
<evidence type="ECO:0000256" key="4">
    <source>
        <dbReference type="ARBA" id="ARBA00023014"/>
    </source>
</evidence>
<keyword evidence="2" id="KW-0479">Metal-binding</keyword>
<dbReference type="InterPro" id="IPR052950">
    <property type="entry name" value="CISD"/>
</dbReference>
<dbReference type="InterPro" id="IPR042216">
    <property type="entry name" value="MitoNEET_CISD"/>
</dbReference>
<dbReference type="RefSeq" id="WP_425310414.1">
    <property type="nucleotide sequence ID" value="NZ_CP154795.1"/>
</dbReference>
<feature type="domain" description="Iron-binding zinc finger CDGSH type" evidence="5">
    <location>
        <begin position="35"/>
        <end position="82"/>
    </location>
</feature>
<name>A0ABZ3FV93_9ACTN</name>
<reference evidence="6 7" key="1">
    <citation type="submission" date="2024-04" db="EMBL/GenBank/DDBJ databases">
        <title>Isolation of an actinomycete strain from pig manure.</title>
        <authorList>
            <person name="Gong T."/>
            <person name="Yu Z."/>
            <person name="An M."/>
            <person name="Wei C."/>
            <person name="Yang W."/>
            <person name="Liu L."/>
        </authorList>
    </citation>
    <scope>NUCLEOTIDE SEQUENCE [LARGE SCALE GENOMIC DNA]</scope>
    <source>
        <strain evidence="6 7">ZF39</strain>
    </source>
</reference>
<evidence type="ECO:0000256" key="2">
    <source>
        <dbReference type="ARBA" id="ARBA00022723"/>
    </source>
</evidence>
<accession>A0ABZ3FV93</accession>
<sequence>MSEQPTSPQIAVTGGPLIVSGDVPLVRAEIVVDEKHPVAWNFGDEVDASEYAKENGDVWLCRCGHSKTKPFCDLTHREIGFDGTPNHPEGTYADRAKVLGGSGVVVEDDRSICAHAGFCAKHRDNVWKMVGRTEDEAVRNEMTDMIDRCPSGALTYRPSEDAPHVESNGSARIGIVPDGPYVVTGGVPMEIKGGDDVETRQRVSLCRCGGSSIKPLCDGTHEKIGFKAD</sequence>
<keyword evidence="7" id="KW-1185">Reference proteome</keyword>
<dbReference type="Pfam" id="PF06902">
    <property type="entry name" value="Fer4_19"/>
    <property type="match status" value="1"/>
</dbReference>
<evidence type="ECO:0000313" key="6">
    <source>
        <dbReference type="EMBL" id="XAN08979.1"/>
    </source>
</evidence>
<dbReference type="PANTHER" id="PTHR46491:SF3">
    <property type="entry name" value="CDGSH IRON-SULFUR DOMAIN-CONTAINING PROTEIN 3, MITOCHONDRIAL"/>
    <property type="match status" value="1"/>
</dbReference>
<dbReference type="Proteomes" id="UP001442841">
    <property type="component" value="Chromosome"/>
</dbReference>
<keyword evidence="4" id="KW-0411">Iron-sulfur</keyword>
<dbReference type="EMBL" id="CP154795">
    <property type="protein sequence ID" value="XAN08979.1"/>
    <property type="molecule type" value="Genomic_DNA"/>
</dbReference>
<gene>
    <name evidence="6" type="ORF">AADG42_17240</name>
</gene>
<evidence type="ECO:0000256" key="1">
    <source>
        <dbReference type="ARBA" id="ARBA00022714"/>
    </source>
</evidence>
<keyword evidence="3" id="KW-0408">Iron</keyword>
<dbReference type="PANTHER" id="PTHR46491">
    <property type="entry name" value="CDGSH IRON SULFUR DOMAIN PROTEIN HOMOLOG"/>
    <property type="match status" value="1"/>
</dbReference>
<evidence type="ECO:0000313" key="7">
    <source>
        <dbReference type="Proteomes" id="UP001442841"/>
    </source>
</evidence>